<evidence type="ECO:0000256" key="3">
    <source>
        <dbReference type="ARBA" id="ARBA00023242"/>
    </source>
</evidence>
<evidence type="ECO:0000313" key="4">
    <source>
        <dbReference type="EMBL" id="RKO86276.1"/>
    </source>
</evidence>
<evidence type="ECO:0000313" key="5">
    <source>
        <dbReference type="Proteomes" id="UP000269721"/>
    </source>
</evidence>
<evidence type="ECO:0000256" key="2">
    <source>
        <dbReference type="ARBA" id="ARBA00010849"/>
    </source>
</evidence>
<dbReference type="OrthoDB" id="417678at2759"/>
<organism evidence="4 5">
    <name type="scientific">Blyttiomyces helicus</name>
    <dbReference type="NCBI Taxonomy" id="388810"/>
    <lineage>
        <taxon>Eukaryota</taxon>
        <taxon>Fungi</taxon>
        <taxon>Fungi incertae sedis</taxon>
        <taxon>Chytridiomycota</taxon>
        <taxon>Chytridiomycota incertae sedis</taxon>
        <taxon>Chytridiomycetes</taxon>
        <taxon>Chytridiomycetes incertae sedis</taxon>
        <taxon>Blyttiomyces</taxon>
    </lineage>
</organism>
<dbReference type="Proteomes" id="UP000269721">
    <property type="component" value="Unassembled WGS sequence"/>
</dbReference>
<sequence>MDKAHLQSLPLRAYLDYTVVPVLAEGLKALAKERPPNPCEYLATYLLKNGPKILNS</sequence>
<name>A0A4P9W7Z2_9FUNG</name>
<dbReference type="AlphaFoldDB" id="A0A4P9W7Z2"/>
<comment type="similarity">
    <text evidence="2">Belongs to the dpy-30 family.</text>
</comment>
<keyword evidence="5" id="KW-1185">Reference proteome</keyword>
<comment type="subcellular location">
    <subcellularLocation>
        <location evidence="1">Nucleus</location>
    </subcellularLocation>
</comment>
<dbReference type="GO" id="GO:0005634">
    <property type="term" value="C:nucleus"/>
    <property type="evidence" value="ECO:0007669"/>
    <property type="project" value="UniProtKB-SubCell"/>
</dbReference>
<protein>
    <submittedName>
        <fullName evidence="4">Dpy-30 motif-domain-containing protein</fullName>
    </submittedName>
</protein>
<dbReference type="Pfam" id="PF05186">
    <property type="entry name" value="Dpy-30"/>
    <property type="match status" value="1"/>
</dbReference>
<dbReference type="InterPro" id="IPR049629">
    <property type="entry name" value="DPY30_SDC1_DD"/>
</dbReference>
<dbReference type="Gene3D" id="1.20.890.10">
    <property type="entry name" value="cAMP-dependent protein kinase regulatory subunit, dimerization-anchoring domain"/>
    <property type="match status" value="1"/>
</dbReference>
<dbReference type="EMBL" id="KZ998336">
    <property type="protein sequence ID" value="RKO86276.1"/>
    <property type="molecule type" value="Genomic_DNA"/>
</dbReference>
<evidence type="ECO:0000256" key="1">
    <source>
        <dbReference type="ARBA" id="ARBA00004123"/>
    </source>
</evidence>
<proteinExistence type="inferred from homology"/>
<keyword evidence="3" id="KW-0539">Nucleus</keyword>
<accession>A0A4P9W7Z2</accession>
<dbReference type="CDD" id="cd22965">
    <property type="entry name" value="DD_DPY30_SDC1"/>
    <property type="match status" value="1"/>
</dbReference>
<gene>
    <name evidence="4" type="ORF">BDK51DRAFT_24833</name>
</gene>
<dbReference type="InterPro" id="IPR007858">
    <property type="entry name" value="Dpy-30_motif"/>
</dbReference>
<reference evidence="5" key="1">
    <citation type="journal article" date="2018" name="Nat. Microbiol.">
        <title>Leveraging single-cell genomics to expand the fungal tree of life.</title>
        <authorList>
            <person name="Ahrendt S.R."/>
            <person name="Quandt C.A."/>
            <person name="Ciobanu D."/>
            <person name="Clum A."/>
            <person name="Salamov A."/>
            <person name="Andreopoulos B."/>
            <person name="Cheng J.F."/>
            <person name="Woyke T."/>
            <person name="Pelin A."/>
            <person name="Henrissat B."/>
            <person name="Reynolds N.K."/>
            <person name="Benny G.L."/>
            <person name="Smith M.E."/>
            <person name="James T.Y."/>
            <person name="Grigoriev I.V."/>
        </authorList>
    </citation>
    <scope>NUCLEOTIDE SEQUENCE [LARGE SCALE GENOMIC DNA]</scope>
</reference>